<dbReference type="SUPFAM" id="SSF103657">
    <property type="entry name" value="BAR/IMD domain-like"/>
    <property type="match status" value="1"/>
</dbReference>
<dbReference type="InterPro" id="IPR049581">
    <property type="entry name" value="SrGAP3_F-BAR"/>
</dbReference>
<feature type="domain" description="Rho-GAP" evidence="10">
    <location>
        <begin position="539"/>
        <end position="727"/>
    </location>
</feature>
<feature type="compositionally biased region" description="Low complexity" evidence="8">
    <location>
        <begin position="1093"/>
        <end position="1107"/>
    </location>
</feature>
<evidence type="ECO:0000256" key="3">
    <source>
        <dbReference type="ARBA" id="ARBA00022553"/>
    </source>
</evidence>
<dbReference type="SMART" id="SM00326">
    <property type="entry name" value="SH3"/>
    <property type="match status" value="1"/>
</dbReference>
<dbReference type="GO" id="GO:0007165">
    <property type="term" value="P:signal transduction"/>
    <property type="evidence" value="ECO:0007669"/>
    <property type="project" value="InterPro"/>
</dbReference>
<evidence type="ECO:0000256" key="5">
    <source>
        <dbReference type="PROSITE-ProRule" id="PRU00192"/>
    </source>
</evidence>
<gene>
    <name evidence="12" type="ORF">LTLLF_162260</name>
</gene>
<evidence type="ECO:0000256" key="6">
    <source>
        <dbReference type="PROSITE-ProRule" id="PRU01077"/>
    </source>
</evidence>
<feature type="domain" description="SH3" evidence="9">
    <location>
        <begin position="777"/>
        <end position="836"/>
    </location>
</feature>
<keyword evidence="1 5" id="KW-0728">SH3 domain</keyword>
<keyword evidence="3" id="KW-0597">Phosphoprotein</keyword>
<feature type="compositionally biased region" description="Polar residues" evidence="8">
    <location>
        <begin position="842"/>
        <end position="853"/>
    </location>
</feature>
<dbReference type="CDD" id="cd07684">
    <property type="entry name" value="F-BAR_srGAP3"/>
    <property type="match status" value="1"/>
</dbReference>
<evidence type="ECO:0000256" key="4">
    <source>
        <dbReference type="ARBA" id="ARBA00023054"/>
    </source>
</evidence>
<feature type="region of interest" description="Disordered" evidence="8">
    <location>
        <begin position="1078"/>
        <end position="1132"/>
    </location>
</feature>
<sequence length="1132" mass="127680">MLISSLLPTEIRMQLVEQFKCLEQQSESRLQLLQDLQEFFRRKAEIELEYSRSLEKLAERFSSKIRSSREHQFKKDQYLLSPVNCWYLVLHQTRRESRDHATLNDIFMNNVIVRLSQISEDVIRLFKKSKEIGLQMHEELLKVTNELYTQGLDDVDDDNEEESDVDVTCDKVMKTYHMYHAESISAESKLKEAEKQEEKQFNKSGDLSMNLLRHEDRPQRRSSVKKIEKMKEKRQAKYSENKLKCTKARNDYLLNLAATNAAISKYYIHDVSDLTDGSNLSCWCCDLGFHASLARTFRTYLSAEYNLETSRHEGLDVIENAVDNLDSRSDKHTVMDMCSQVFCPPLKFEFQPHMGDEVCQVSAQQPVQTELLMRYHQLQSRLATLKIENEEVRKTLDATMQTLQDMLTVEDFDVSDAFQHSRSTESIKSAASETYMSKINIAKRRANQQETEMFYFTKFKEYVNGSNLITKLQAKHDLLKQTLGEGCQPLIGIAGASWIYAIPCDVECVCVLPPCLPPKPQKMRRPRPLSVYSHKLFNGSMEAFIKDSGQAIPLVVESCIRFINLYGLQQQGIFRVPGSQVEVNDIKNSFERGEDPLVDDQNERDINSVAGVLKLYFRGLENPLFPKERFQDLISTIKLENPADRVHPIQQILITLPRVVIVVMRYLFAFLNHLSQYSDENMMDPYNLAICFGPTLMHIPDGQDPVSCQAHVNEVIKTIIIHHEAIFPSPRELEGPVYEKCMAGGEEYCDSPHSEPGTIDEVDHDNGTEPHTSDEEVEQIEAIAKFDYVGRSPRELSFKKGASLLLYHRASEDWWEGRHNGVDGLIPHQYIVVQDMDDAFSDSLSQKADSEASSGPLLDDKASSKNDLQSPTEHISDYGFGGVMGRVRLRSDGAAIPRRRSGGDTHSPPRGLGPSIDTPPRAAACPSSPHKIPLSRGRIESPEKRRMATFGSAGSINYPDKKALAEGLSMRSTCGSTRHSSLGDHKSLEAEALAEDIEKTMSTALHELRELERQNTVKQAPDVVLDTLEPLKNPPGPISSEPASPLHTIVIRDPDAAMRRSSSSSTEMMTTFKPALSARLAGAQLRPPPMRPVRPVVQHRSSSSSSSGVGSPAVTPTEKMFPNSSSDKSGTM</sequence>
<evidence type="ECO:0000313" key="13">
    <source>
        <dbReference type="Proteomes" id="UP000710432"/>
    </source>
</evidence>
<dbReference type="InterPro" id="IPR000198">
    <property type="entry name" value="RhoGAP_dom"/>
</dbReference>
<dbReference type="InterPro" id="IPR031160">
    <property type="entry name" value="F_BAR_dom"/>
</dbReference>
<comment type="caution">
    <text evidence="12">The sequence shown here is derived from an EMBL/GenBank/DDBJ whole genome shotgun (WGS) entry which is preliminary data.</text>
</comment>
<dbReference type="AlphaFoldDB" id="A0A8J6KRH6"/>
<reference evidence="12" key="1">
    <citation type="submission" date="2020-03" db="EMBL/GenBank/DDBJ databases">
        <title>Studies in the Genomics of Life Span.</title>
        <authorList>
            <person name="Glass D."/>
        </authorList>
    </citation>
    <scope>NUCLEOTIDE SEQUENCE</scope>
    <source>
        <strain evidence="12">LTLLF</strain>
        <tissue evidence="12">Muscle</tissue>
    </source>
</reference>
<dbReference type="SUPFAM" id="SSF50044">
    <property type="entry name" value="SH3-domain"/>
    <property type="match status" value="1"/>
</dbReference>
<dbReference type="SUPFAM" id="SSF48350">
    <property type="entry name" value="GTPase activation domain, GAP"/>
    <property type="match status" value="1"/>
</dbReference>
<dbReference type="PROSITE" id="PS51741">
    <property type="entry name" value="F_BAR"/>
    <property type="match status" value="1"/>
</dbReference>
<evidence type="ECO:0000256" key="8">
    <source>
        <dbReference type="SAM" id="MobiDB-lite"/>
    </source>
</evidence>
<dbReference type="EMBL" id="JAATJU010023121">
    <property type="protein sequence ID" value="KAH0508716.1"/>
    <property type="molecule type" value="Genomic_DNA"/>
</dbReference>
<dbReference type="Gene3D" id="1.20.1270.60">
    <property type="entry name" value="Arfaptin homology (AH) domain/BAR domain"/>
    <property type="match status" value="1"/>
</dbReference>
<accession>A0A8J6KRH6</accession>
<dbReference type="SMART" id="SM00324">
    <property type="entry name" value="RhoGAP"/>
    <property type="match status" value="1"/>
</dbReference>
<feature type="region of interest" description="Disordered" evidence="8">
    <location>
        <begin position="1027"/>
        <end position="1047"/>
    </location>
</feature>
<dbReference type="PROSITE" id="PS50238">
    <property type="entry name" value="RHOGAP"/>
    <property type="match status" value="1"/>
</dbReference>
<keyword evidence="2" id="KW-0343">GTPase activation</keyword>
<organism evidence="12 13">
    <name type="scientific">Microtus ochrogaster</name>
    <name type="common">Prairie vole</name>
    <dbReference type="NCBI Taxonomy" id="79684"/>
    <lineage>
        <taxon>Eukaryota</taxon>
        <taxon>Metazoa</taxon>
        <taxon>Chordata</taxon>
        <taxon>Craniata</taxon>
        <taxon>Vertebrata</taxon>
        <taxon>Euteleostomi</taxon>
        <taxon>Mammalia</taxon>
        <taxon>Eutheria</taxon>
        <taxon>Euarchontoglires</taxon>
        <taxon>Glires</taxon>
        <taxon>Rodentia</taxon>
        <taxon>Myomorpha</taxon>
        <taxon>Muroidea</taxon>
        <taxon>Cricetidae</taxon>
        <taxon>Arvicolinae</taxon>
        <taxon>Microtus</taxon>
    </lineage>
</organism>
<dbReference type="Pfam" id="PF00611">
    <property type="entry name" value="FCH"/>
    <property type="match status" value="1"/>
</dbReference>
<feature type="domain" description="F-BAR" evidence="11">
    <location>
        <begin position="1"/>
        <end position="330"/>
    </location>
</feature>
<feature type="compositionally biased region" description="Polar residues" evidence="8">
    <location>
        <begin position="1122"/>
        <end position="1132"/>
    </location>
</feature>
<dbReference type="InterPro" id="IPR001060">
    <property type="entry name" value="FCH_dom"/>
</dbReference>
<dbReference type="PROSITE" id="PS50002">
    <property type="entry name" value="SH3"/>
    <property type="match status" value="1"/>
</dbReference>
<name>A0A8J6KRH6_MICOH</name>
<dbReference type="InterPro" id="IPR001452">
    <property type="entry name" value="SH3_domain"/>
</dbReference>
<evidence type="ECO:0000256" key="2">
    <source>
        <dbReference type="ARBA" id="ARBA00022468"/>
    </source>
</evidence>
<feature type="region of interest" description="Disordered" evidence="8">
    <location>
        <begin position="213"/>
        <end position="234"/>
    </location>
</feature>
<dbReference type="Pfam" id="PF00620">
    <property type="entry name" value="RhoGAP"/>
    <property type="match status" value="1"/>
</dbReference>
<dbReference type="Gene3D" id="2.30.30.40">
    <property type="entry name" value="SH3 Domains"/>
    <property type="match status" value="1"/>
</dbReference>
<feature type="region of interest" description="Disordered" evidence="8">
    <location>
        <begin position="894"/>
        <end position="944"/>
    </location>
</feature>
<proteinExistence type="predicted"/>
<dbReference type="InterPro" id="IPR008936">
    <property type="entry name" value="Rho_GTPase_activation_prot"/>
</dbReference>
<feature type="coiled-coil region" evidence="7">
    <location>
        <begin position="375"/>
        <end position="402"/>
    </location>
</feature>
<dbReference type="FunFam" id="1.20.1270.60:FF:000006">
    <property type="entry name" value="SLIT-ROBO Rho GTPase-activating protein 1 isoform 2"/>
    <property type="match status" value="1"/>
</dbReference>
<evidence type="ECO:0000259" key="11">
    <source>
        <dbReference type="PROSITE" id="PS51741"/>
    </source>
</evidence>
<dbReference type="CDD" id="cd11955">
    <property type="entry name" value="SH3_srGAP1-3"/>
    <property type="match status" value="1"/>
</dbReference>
<dbReference type="Proteomes" id="UP000710432">
    <property type="component" value="Unassembled WGS sequence"/>
</dbReference>
<evidence type="ECO:0000259" key="9">
    <source>
        <dbReference type="PROSITE" id="PS50002"/>
    </source>
</evidence>
<dbReference type="InterPro" id="IPR051627">
    <property type="entry name" value="SLIT-ROBO_RhoGAP"/>
</dbReference>
<dbReference type="InterPro" id="IPR035648">
    <property type="entry name" value="srGAP1/2/3_SH3"/>
</dbReference>
<dbReference type="CDD" id="cd04383">
    <property type="entry name" value="RhoGAP_srGAP"/>
    <property type="match status" value="1"/>
</dbReference>
<dbReference type="SMART" id="SM00055">
    <property type="entry name" value="FCH"/>
    <property type="match status" value="1"/>
</dbReference>
<dbReference type="FunFam" id="1.10.555.10:FF:000013">
    <property type="entry name" value="SLIT-ROBO Rho GTPase activating protein 3"/>
    <property type="match status" value="1"/>
</dbReference>
<feature type="region of interest" description="Disordered" evidence="8">
    <location>
        <begin position="842"/>
        <end position="879"/>
    </location>
</feature>
<evidence type="ECO:0000256" key="7">
    <source>
        <dbReference type="SAM" id="Coils"/>
    </source>
</evidence>
<dbReference type="InterPro" id="IPR027267">
    <property type="entry name" value="AH/BAR_dom_sf"/>
</dbReference>
<dbReference type="Pfam" id="PF00018">
    <property type="entry name" value="SH3_1"/>
    <property type="match status" value="1"/>
</dbReference>
<protein>
    <submittedName>
        <fullName evidence="12">SLIT-ROBO Rho GTPase-activating protein 3</fullName>
    </submittedName>
</protein>
<dbReference type="Gene3D" id="1.10.555.10">
    <property type="entry name" value="Rho GTPase activation protein"/>
    <property type="match status" value="1"/>
</dbReference>
<evidence type="ECO:0000256" key="1">
    <source>
        <dbReference type="ARBA" id="ARBA00022443"/>
    </source>
</evidence>
<keyword evidence="4 6" id="KW-0175">Coiled coil</keyword>
<dbReference type="InterPro" id="IPR036028">
    <property type="entry name" value="SH3-like_dom_sf"/>
</dbReference>
<evidence type="ECO:0000313" key="12">
    <source>
        <dbReference type="EMBL" id="KAH0508716.1"/>
    </source>
</evidence>
<dbReference type="PANTHER" id="PTHR14166">
    <property type="entry name" value="SLIT-ROBO RHO GTPASE ACTIVATING PROTEIN"/>
    <property type="match status" value="1"/>
</dbReference>
<evidence type="ECO:0000259" key="10">
    <source>
        <dbReference type="PROSITE" id="PS50238"/>
    </source>
</evidence>
<dbReference type="FunFam" id="2.30.30.40:FF:000005">
    <property type="entry name" value="SLIT-ROBO Rho GTPase-activating protein 1 isoform 2"/>
    <property type="match status" value="1"/>
</dbReference>
<dbReference type="GO" id="GO:0005096">
    <property type="term" value="F:GTPase activator activity"/>
    <property type="evidence" value="ECO:0007669"/>
    <property type="project" value="UniProtKB-KW"/>
</dbReference>